<evidence type="ECO:0000313" key="14">
    <source>
        <dbReference type="Proteomes" id="UP000230069"/>
    </source>
</evidence>
<organism evidence="13 14">
    <name type="scientific">Aquilegia coerulea</name>
    <name type="common">Rocky mountain columbine</name>
    <dbReference type="NCBI Taxonomy" id="218851"/>
    <lineage>
        <taxon>Eukaryota</taxon>
        <taxon>Viridiplantae</taxon>
        <taxon>Streptophyta</taxon>
        <taxon>Embryophyta</taxon>
        <taxon>Tracheophyta</taxon>
        <taxon>Spermatophyta</taxon>
        <taxon>Magnoliopsida</taxon>
        <taxon>Ranunculales</taxon>
        <taxon>Ranunculaceae</taxon>
        <taxon>Thalictroideae</taxon>
        <taxon>Aquilegia</taxon>
    </lineage>
</organism>
<dbReference type="GO" id="GO:0008270">
    <property type="term" value="F:zinc ion binding"/>
    <property type="evidence" value="ECO:0007669"/>
    <property type="project" value="UniProtKB-KW"/>
</dbReference>
<keyword evidence="3" id="KW-0479">Metal-binding</keyword>
<evidence type="ECO:0000256" key="11">
    <source>
        <dbReference type="SAM" id="MobiDB-lite"/>
    </source>
</evidence>
<keyword evidence="5" id="KW-0862">Zinc</keyword>
<keyword evidence="4 10" id="KW-0863">Zinc-finger</keyword>
<name>A0A2G5EB20_AQUCA</name>
<dbReference type="PROSITE" id="PS50808">
    <property type="entry name" value="ZF_BED"/>
    <property type="match status" value="1"/>
</dbReference>
<dbReference type="GO" id="GO:0005634">
    <property type="term" value="C:nucleus"/>
    <property type="evidence" value="ECO:0007669"/>
    <property type="project" value="UniProtKB-SubCell"/>
</dbReference>
<dbReference type="SMART" id="SM00614">
    <property type="entry name" value="ZnF_BED"/>
    <property type="match status" value="1"/>
</dbReference>
<dbReference type="PANTHER" id="PTHR46481:SF11">
    <property type="entry name" value="ZINC FINGER BED DOMAIN-CONTAINING PROTEIN RICESLEEPER 2-LIKE"/>
    <property type="match status" value="1"/>
</dbReference>
<evidence type="ECO:0000256" key="4">
    <source>
        <dbReference type="ARBA" id="ARBA00022771"/>
    </source>
</evidence>
<protein>
    <recommendedName>
        <fullName evidence="12">BED-type domain-containing protein</fullName>
    </recommendedName>
</protein>
<dbReference type="InParanoid" id="A0A2G5EB20"/>
<evidence type="ECO:0000256" key="7">
    <source>
        <dbReference type="ARBA" id="ARBA00023125"/>
    </source>
</evidence>
<feature type="region of interest" description="Disordered" evidence="11">
    <location>
        <begin position="1"/>
        <end position="35"/>
    </location>
</feature>
<dbReference type="AlphaFoldDB" id="A0A2G5EB20"/>
<dbReference type="EMBL" id="KZ305027">
    <property type="protein sequence ID" value="PIA52963.1"/>
    <property type="molecule type" value="Genomic_DNA"/>
</dbReference>
<keyword evidence="14" id="KW-1185">Reference proteome</keyword>
<accession>A0A2G5EB20</accession>
<dbReference type="Pfam" id="PF05699">
    <property type="entry name" value="Dimer_Tnp_hAT"/>
    <property type="match status" value="1"/>
</dbReference>
<comment type="subcellular location">
    <subcellularLocation>
        <location evidence="1">Nucleus</location>
    </subcellularLocation>
</comment>
<feature type="compositionally biased region" description="Basic and acidic residues" evidence="11">
    <location>
        <begin position="1"/>
        <end position="11"/>
    </location>
</feature>
<proteinExistence type="predicted"/>
<evidence type="ECO:0000256" key="5">
    <source>
        <dbReference type="ARBA" id="ARBA00022833"/>
    </source>
</evidence>
<dbReference type="Proteomes" id="UP000230069">
    <property type="component" value="Unassembled WGS sequence"/>
</dbReference>
<evidence type="ECO:0000256" key="9">
    <source>
        <dbReference type="ARBA" id="ARBA00023242"/>
    </source>
</evidence>
<dbReference type="GO" id="GO:0003677">
    <property type="term" value="F:DNA binding"/>
    <property type="evidence" value="ECO:0007669"/>
    <property type="project" value="UniProtKB-KW"/>
</dbReference>
<dbReference type="OrthoDB" id="1733466at2759"/>
<dbReference type="GO" id="GO:0046983">
    <property type="term" value="F:protein dimerization activity"/>
    <property type="evidence" value="ECO:0007669"/>
    <property type="project" value="InterPro"/>
</dbReference>
<evidence type="ECO:0000313" key="13">
    <source>
        <dbReference type="EMBL" id="PIA52963.1"/>
    </source>
</evidence>
<sequence>MSTPHVSHDSDSISLAPAVENNHDHSPEKEEKLRKLKKSRKADVWEHFTTFFCPHPKTGARVLRAACKICQASLGATANDGTRHLNDHLKSCVNKRRRDAGQPTLSQDGIENIVAFTYSQNVARKRLVKYIIKKELSFNHIEDPEFESMVKESFCPQFVTFSRHTVRSDIIKVFKDENTKLKQILFEFDGKICLTSDLWTSNQNLGYCSITAYYVDKYWKLQKRIVTFANIDSPHTGDAIASFITEKVQKLDNASSNNTAFGILKTTLLGLPLNGRLSHVRCCCHILNLIVKDGLSDDGFKGSIFHIKEKLGFIFNSTQRYQHFREACIVAGLTPRRLPTDVKHRWNSTYTMLDEALPYYNIIKAYLKDRICLEPVLDSDWLLAGMLRDFLHVFVKATEYFSGAYYTTSNSVINHLYAISVTFQKYRYVEQFMGLVKSMETNFLKYWGKTPTLFGIAYILDPRAKYTALDIMLKNISDNFEYSISGIKCVDTSDSSGDNVATPSTSGHNSAWAFLQTQISNVTGTGSNELQRYLSEPILTDFTKDFDVLAWWRANKQRFPIFSMMARDVLAVPVSIVASESAFSAGRRVLSDYRSRLVPPLVEASVCLKDWFMAEDRNIAIQKEEDIIGLEMEFLSLD</sequence>
<keyword evidence="7" id="KW-0238">DNA-binding</keyword>
<evidence type="ECO:0000256" key="10">
    <source>
        <dbReference type="PROSITE-ProRule" id="PRU00027"/>
    </source>
</evidence>
<dbReference type="InterPro" id="IPR025525">
    <property type="entry name" value="hAT-like_transposase_RNase-H"/>
</dbReference>
<dbReference type="InterPro" id="IPR052035">
    <property type="entry name" value="ZnF_BED_domain_contain"/>
</dbReference>
<dbReference type="SUPFAM" id="SSF53098">
    <property type="entry name" value="Ribonuclease H-like"/>
    <property type="match status" value="1"/>
</dbReference>
<keyword evidence="9" id="KW-0539">Nucleus</keyword>
<gene>
    <name evidence="13" type="ORF">AQUCO_01000667v1</name>
</gene>
<evidence type="ECO:0000256" key="2">
    <source>
        <dbReference type="ARBA" id="ARBA00011738"/>
    </source>
</evidence>
<dbReference type="InterPro" id="IPR008906">
    <property type="entry name" value="HATC_C_dom"/>
</dbReference>
<feature type="compositionally biased region" description="Basic and acidic residues" evidence="11">
    <location>
        <begin position="21"/>
        <end position="33"/>
    </location>
</feature>
<keyword evidence="6" id="KW-0805">Transcription regulation</keyword>
<evidence type="ECO:0000256" key="8">
    <source>
        <dbReference type="ARBA" id="ARBA00023163"/>
    </source>
</evidence>
<evidence type="ECO:0000259" key="12">
    <source>
        <dbReference type="PROSITE" id="PS50808"/>
    </source>
</evidence>
<dbReference type="InterPro" id="IPR003656">
    <property type="entry name" value="Znf_BED"/>
</dbReference>
<dbReference type="PANTHER" id="PTHR46481">
    <property type="entry name" value="ZINC FINGER BED DOMAIN-CONTAINING PROTEIN 4"/>
    <property type="match status" value="1"/>
</dbReference>
<dbReference type="Pfam" id="PF14372">
    <property type="entry name" value="hAT-like_RNase-H"/>
    <property type="match status" value="1"/>
</dbReference>
<dbReference type="InterPro" id="IPR012337">
    <property type="entry name" value="RNaseH-like_sf"/>
</dbReference>
<comment type="subunit">
    <text evidence="2">Homodimer.</text>
</comment>
<evidence type="ECO:0000256" key="3">
    <source>
        <dbReference type="ARBA" id="ARBA00022723"/>
    </source>
</evidence>
<evidence type="ECO:0000256" key="1">
    <source>
        <dbReference type="ARBA" id="ARBA00004123"/>
    </source>
</evidence>
<evidence type="ECO:0000256" key="6">
    <source>
        <dbReference type="ARBA" id="ARBA00023015"/>
    </source>
</evidence>
<reference evidence="13 14" key="1">
    <citation type="submission" date="2017-09" db="EMBL/GenBank/DDBJ databases">
        <title>WGS assembly of Aquilegia coerulea Goldsmith.</title>
        <authorList>
            <person name="Hodges S."/>
            <person name="Kramer E."/>
            <person name="Nordborg M."/>
            <person name="Tomkins J."/>
            <person name="Borevitz J."/>
            <person name="Derieg N."/>
            <person name="Yan J."/>
            <person name="Mihaltcheva S."/>
            <person name="Hayes R.D."/>
            <person name="Rokhsar D."/>
        </authorList>
    </citation>
    <scope>NUCLEOTIDE SEQUENCE [LARGE SCALE GENOMIC DNA]</scope>
    <source>
        <strain evidence="14">cv. Goldsmith</strain>
    </source>
</reference>
<keyword evidence="8" id="KW-0804">Transcription</keyword>
<feature type="domain" description="BED-type" evidence="12">
    <location>
        <begin position="39"/>
        <end position="99"/>
    </location>
</feature>